<dbReference type="Proteomes" id="UP000319411">
    <property type="component" value="Chromosome"/>
</dbReference>
<dbReference type="AlphaFoldDB" id="A0A518XF93"/>
<proteinExistence type="predicted"/>
<dbReference type="KEGG" id="pdis:D8B20_13240"/>
<dbReference type="EMBL" id="CP032702">
    <property type="protein sequence ID" value="QDY42789.1"/>
    <property type="molecule type" value="Genomic_DNA"/>
</dbReference>
<sequence>MIWITLKCHILSMPLNCEKGRGTGVKSLKALREGRKIDGITAAETSRFGFCAHEKAARRLLFL</sequence>
<gene>
    <name evidence="1" type="ORF">D8B20_13240</name>
</gene>
<reference evidence="1 2" key="1">
    <citation type="submission" date="2018-10" db="EMBL/GenBank/DDBJ databases">
        <title>Genome Sequencing of Pantoea dispersa DSM 32899.</title>
        <authorList>
            <person name="Nawrath M."/>
            <person name="Ottenheim C."/>
            <person name="Wilm A."/>
            <person name="Zimmermann W."/>
            <person name="Wu J.C."/>
        </authorList>
    </citation>
    <scope>NUCLEOTIDE SEQUENCE [LARGE SCALE GENOMIC DNA]</scope>
    <source>
        <strain evidence="1 2">DSM 32899</strain>
    </source>
</reference>
<accession>A0A518XF93</accession>
<evidence type="ECO:0000313" key="2">
    <source>
        <dbReference type="Proteomes" id="UP000319411"/>
    </source>
</evidence>
<keyword evidence="2" id="KW-1185">Reference proteome</keyword>
<evidence type="ECO:0000313" key="1">
    <source>
        <dbReference type="EMBL" id="QDY42789.1"/>
    </source>
</evidence>
<protein>
    <submittedName>
        <fullName evidence="1">Uncharacterized protein</fullName>
    </submittedName>
</protein>
<name>A0A518XF93_9GAMM</name>
<organism evidence="1 2">
    <name type="scientific">Candidatus Pantoea soli</name>
    <dbReference type="NCBI Taxonomy" id="3098669"/>
    <lineage>
        <taxon>Bacteria</taxon>
        <taxon>Pseudomonadati</taxon>
        <taxon>Pseudomonadota</taxon>
        <taxon>Gammaproteobacteria</taxon>
        <taxon>Enterobacterales</taxon>
        <taxon>Erwiniaceae</taxon>
        <taxon>Pantoea</taxon>
    </lineage>
</organism>